<accession>A0ABT7NG05</accession>
<feature type="domain" description="Glycosyl transferase family 51" evidence="2">
    <location>
        <begin position="323"/>
        <end position="434"/>
    </location>
</feature>
<feature type="region of interest" description="Disordered" evidence="1">
    <location>
        <begin position="277"/>
        <end position="321"/>
    </location>
</feature>
<protein>
    <submittedName>
        <fullName evidence="3">Transglycosylase domain-containing protein</fullName>
    </submittedName>
</protein>
<comment type="caution">
    <text evidence="3">The sequence shown here is derived from an EMBL/GenBank/DDBJ whole genome shotgun (WGS) entry which is preliminary data.</text>
</comment>
<dbReference type="InterPro" id="IPR023346">
    <property type="entry name" value="Lysozyme-like_dom_sf"/>
</dbReference>
<dbReference type="Proteomes" id="UP001174908">
    <property type="component" value="Unassembled WGS sequence"/>
</dbReference>
<dbReference type="Gene3D" id="1.10.3810.10">
    <property type="entry name" value="Biosynthetic peptidoglycan transglycosylase-like"/>
    <property type="match status" value="1"/>
</dbReference>
<evidence type="ECO:0000259" key="2">
    <source>
        <dbReference type="Pfam" id="PF00912"/>
    </source>
</evidence>
<dbReference type="InterPro" id="IPR001264">
    <property type="entry name" value="Glyco_trans_51"/>
</dbReference>
<dbReference type="SUPFAM" id="SSF53955">
    <property type="entry name" value="Lysozyme-like"/>
    <property type="match status" value="1"/>
</dbReference>
<dbReference type="EMBL" id="JASZYV010000004">
    <property type="protein sequence ID" value="MDM0046760.1"/>
    <property type="molecule type" value="Genomic_DNA"/>
</dbReference>
<reference evidence="3" key="1">
    <citation type="submission" date="2023-06" db="EMBL/GenBank/DDBJ databases">
        <authorList>
            <person name="Jiang Y."/>
            <person name="Liu Q."/>
        </authorList>
    </citation>
    <scope>NUCLEOTIDE SEQUENCE</scope>
    <source>
        <strain evidence="3">CGMCC 1.12089</strain>
    </source>
</reference>
<name>A0ABT7NG05_9BURK</name>
<feature type="compositionally biased region" description="Low complexity" evidence="1">
    <location>
        <begin position="298"/>
        <end position="307"/>
    </location>
</feature>
<proteinExistence type="predicted"/>
<organism evidence="3 4">
    <name type="scientific">Variovorax dokdonensis</name>
    <dbReference type="NCBI Taxonomy" id="344883"/>
    <lineage>
        <taxon>Bacteria</taxon>
        <taxon>Pseudomonadati</taxon>
        <taxon>Pseudomonadota</taxon>
        <taxon>Betaproteobacteria</taxon>
        <taxon>Burkholderiales</taxon>
        <taxon>Comamonadaceae</taxon>
        <taxon>Variovorax</taxon>
    </lineage>
</organism>
<dbReference type="Pfam" id="PF00912">
    <property type="entry name" value="Transgly"/>
    <property type="match status" value="1"/>
</dbReference>
<evidence type="ECO:0000313" key="4">
    <source>
        <dbReference type="Proteomes" id="UP001174908"/>
    </source>
</evidence>
<sequence>MNKVLRLALYTLLALVLTSVFALVLIVKFALAPSSGEWSERVRIIGPVEAELGMPTVLRLATVSWFAPWLSGHTLDTRFGPVLLGWNATSKSLVMTCAPCQWSEPELGDKPIALESFEITASRDVDLLTGTLRATPAGSQAAGGATDLRGRWNGRLTQKGLSLSFDVGSAPIAQWYQLLAPGLPELQRARISGTATIQAKFSLPERTYSVKPSLTQFSVEGLGVTSLMVSRAAACGPSAGLSEGSWVAKAALGALDPEYKDHPGYDPASLMVASEVQPGLSPASGEKPAKKRNDKAAPKAGAPAAATGAGGAVSVRQPAPPPTLDERVVRLLLPPLPNAGQQRLRELLYVAELERSPGKDGLLAGFLDMAPWGDNICGAEAAARRYFKRSANGLAPAQAVWLATLLDDPAGRVARWQSEGQIDRERARQVVQGMKDVNGGQRAALYSTLSRAKFPPP</sequence>
<gene>
    <name evidence="3" type="ORF">QTH91_19875</name>
</gene>
<dbReference type="RefSeq" id="WP_286661872.1">
    <property type="nucleotide sequence ID" value="NZ_JASZYV010000004.1"/>
</dbReference>
<evidence type="ECO:0000313" key="3">
    <source>
        <dbReference type="EMBL" id="MDM0046760.1"/>
    </source>
</evidence>
<keyword evidence="4" id="KW-1185">Reference proteome</keyword>
<evidence type="ECO:0000256" key="1">
    <source>
        <dbReference type="SAM" id="MobiDB-lite"/>
    </source>
</evidence>
<dbReference type="InterPro" id="IPR036950">
    <property type="entry name" value="PBP_transglycosylase"/>
</dbReference>